<evidence type="ECO:0000256" key="3">
    <source>
        <dbReference type="SAM" id="MobiDB-lite"/>
    </source>
</evidence>
<name>A0A8H7WB71_9HELO</name>
<dbReference type="AlphaFoldDB" id="A0A8H7WB71"/>
<dbReference type="OrthoDB" id="5213892at2759"/>
<dbReference type="InterPro" id="IPR021858">
    <property type="entry name" value="Fun_TF"/>
</dbReference>
<evidence type="ECO:0000313" key="4">
    <source>
        <dbReference type="EMBL" id="KAG4419954.1"/>
    </source>
</evidence>
<dbReference type="Pfam" id="PF11951">
    <property type="entry name" value="Fungal_trans_2"/>
    <property type="match status" value="1"/>
</dbReference>
<dbReference type="PANTHER" id="PTHR37534:SF26">
    <property type="entry name" value="TRANSCRIPTION FACTOR, PUTATIVE-RELATED"/>
    <property type="match status" value="1"/>
</dbReference>
<proteinExistence type="predicted"/>
<accession>A0A8H7WB71</accession>
<feature type="compositionally biased region" description="Polar residues" evidence="3">
    <location>
        <begin position="66"/>
        <end position="78"/>
    </location>
</feature>
<dbReference type="Proteomes" id="UP000664132">
    <property type="component" value="Unassembled WGS sequence"/>
</dbReference>
<dbReference type="GO" id="GO:0003700">
    <property type="term" value="F:DNA-binding transcription factor activity"/>
    <property type="evidence" value="ECO:0007669"/>
    <property type="project" value="TreeGrafter"/>
</dbReference>
<dbReference type="EMBL" id="JAFJYH010000094">
    <property type="protein sequence ID" value="KAG4419954.1"/>
    <property type="molecule type" value="Genomic_DNA"/>
</dbReference>
<reference evidence="4" key="1">
    <citation type="submission" date="2021-02" db="EMBL/GenBank/DDBJ databases">
        <title>Genome sequence Cadophora malorum strain M34.</title>
        <authorList>
            <person name="Stefanovic E."/>
            <person name="Vu D."/>
            <person name="Scully C."/>
            <person name="Dijksterhuis J."/>
            <person name="Roader J."/>
            <person name="Houbraken J."/>
        </authorList>
    </citation>
    <scope>NUCLEOTIDE SEQUENCE</scope>
    <source>
        <strain evidence="4">M34</strain>
    </source>
</reference>
<comment type="caution">
    <text evidence="4">The sequence shown here is derived from an EMBL/GenBank/DDBJ whole genome shotgun (WGS) entry which is preliminary data.</text>
</comment>
<keyword evidence="2" id="KW-0539">Nucleus</keyword>
<feature type="region of interest" description="Disordered" evidence="3">
    <location>
        <begin position="1"/>
        <end position="102"/>
    </location>
</feature>
<dbReference type="GO" id="GO:0000976">
    <property type="term" value="F:transcription cis-regulatory region binding"/>
    <property type="evidence" value="ECO:0007669"/>
    <property type="project" value="TreeGrafter"/>
</dbReference>
<keyword evidence="5" id="KW-1185">Reference proteome</keyword>
<organism evidence="4 5">
    <name type="scientific">Cadophora malorum</name>
    <dbReference type="NCBI Taxonomy" id="108018"/>
    <lineage>
        <taxon>Eukaryota</taxon>
        <taxon>Fungi</taxon>
        <taxon>Dikarya</taxon>
        <taxon>Ascomycota</taxon>
        <taxon>Pezizomycotina</taxon>
        <taxon>Leotiomycetes</taxon>
        <taxon>Helotiales</taxon>
        <taxon>Ploettnerulaceae</taxon>
        <taxon>Cadophora</taxon>
    </lineage>
</organism>
<protein>
    <submittedName>
        <fullName evidence="4">Uncharacterized protein</fullName>
    </submittedName>
</protein>
<evidence type="ECO:0000256" key="1">
    <source>
        <dbReference type="ARBA" id="ARBA00004123"/>
    </source>
</evidence>
<dbReference type="PANTHER" id="PTHR37534">
    <property type="entry name" value="TRANSCRIPTIONAL ACTIVATOR PROTEIN UGA3"/>
    <property type="match status" value="1"/>
</dbReference>
<comment type="subcellular location">
    <subcellularLocation>
        <location evidence="1">Nucleus</location>
    </subcellularLocation>
</comment>
<gene>
    <name evidence="4" type="ORF">IFR04_006894</name>
</gene>
<sequence>MHDMEEQKSELEKIQSLAPSSPEDPASKLTEAYQSQFSVEARPERQTFSNKVDGKTTLPVRDPWPSTFTAYQQPTGEQTLAKPIRGSVPQASDKKEKGPGLSSSSLIPILPSVQQKPVTSEKDFSVIMNYLDNIFPLQFYFYQPSVSSQDRGWLLALILRSKAAYYSTLAFGSLTQIIFHHGGDSSAEPELSKNLDEYHTLAIVELRQQIECLSKLSGSLELLRTGVEILACTVQLLSIEVFRETKYFRGYKHDWEFHLDAAGTVLWVIGNGLAQASTSLALPIVSKDDISQLPETSHGDVFGVNFYMTTYVWADIIRCACFGLRPSATQSIEYLTYLEDDKIRLDKLMGCKNWAMIAMRETTNLEAWKIGMQKVGTLDIPMLYRKGATIENSLTNGLSSLKQSADCPVYINHISDQVTEIYALSAQLYLSVVLWGNSSRNPAVRLTVAKCLTAIKALPQHLIVRIAFPFCVAGCMVPDEEKDSFRTVLEGAEAAGHPLGMLWNSLDVMEEFWKMQEETGPETKPLTGNSGCPWTVAMERMGTKSLLI</sequence>
<evidence type="ECO:0000256" key="2">
    <source>
        <dbReference type="ARBA" id="ARBA00023242"/>
    </source>
</evidence>
<feature type="compositionally biased region" description="Basic and acidic residues" evidence="3">
    <location>
        <begin position="1"/>
        <end position="13"/>
    </location>
</feature>
<evidence type="ECO:0000313" key="5">
    <source>
        <dbReference type="Proteomes" id="UP000664132"/>
    </source>
</evidence>
<dbReference type="GO" id="GO:0005634">
    <property type="term" value="C:nucleus"/>
    <property type="evidence" value="ECO:0007669"/>
    <property type="project" value="UniProtKB-SubCell"/>
</dbReference>
<dbReference type="GO" id="GO:0045944">
    <property type="term" value="P:positive regulation of transcription by RNA polymerase II"/>
    <property type="evidence" value="ECO:0007669"/>
    <property type="project" value="TreeGrafter"/>
</dbReference>